<evidence type="ECO:0000256" key="2">
    <source>
        <dbReference type="ARBA" id="ARBA00006966"/>
    </source>
</evidence>
<dbReference type="InterPro" id="IPR023603">
    <property type="entry name" value="Low_specificity_L-TA-like"/>
</dbReference>
<feature type="modified residue" description="N6-(pyridoxal phosphate)lysine" evidence="5">
    <location>
        <position position="206"/>
    </location>
</feature>
<accession>A0A316FBM5</accession>
<dbReference type="InterPro" id="IPR015421">
    <property type="entry name" value="PyrdxlP-dep_Trfase_major"/>
</dbReference>
<evidence type="ECO:0000256" key="5">
    <source>
        <dbReference type="PIRSR" id="PIRSR017617-1"/>
    </source>
</evidence>
<reference evidence="8 9" key="1">
    <citation type="submission" date="2018-05" db="EMBL/GenBank/DDBJ databases">
        <title>Genomic Encyclopedia of Archaeal and Bacterial Type Strains, Phase II (KMG-II): from individual species to whole genera.</title>
        <authorList>
            <person name="Goeker M."/>
        </authorList>
    </citation>
    <scope>NUCLEOTIDE SEQUENCE [LARGE SCALE GENOMIC DNA]</scope>
    <source>
        <strain evidence="8 9">DSM 45184</strain>
    </source>
</reference>
<comment type="cofactor">
    <cofactor evidence="1">
        <name>pyridoxal 5'-phosphate</name>
        <dbReference type="ChEBI" id="CHEBI:597326"/>
    </cofactor>
</comment>
<dbReference type="Pfam" id="PF01212">
    <property type="entry name" value="Beta_elim_lyase"/>
    <property type="match status" value="1"/>
</dbReference>
<dbReference type="PIRSF" id="PIRSF017617">
    <property type="entry name" value="Thr_aldolase"/>
    <property type="match status" value="1"/>
</dbReference>
<evidence type="ECO:0000256" key="3">
    <source>
        <dbReference type="ARBA" id="ARBA00022898"/>
    </source>
</evidence>
<dbReference type="NCBIfam" id="NF041359">
    <property type="entry name" value="GntG_guanitoxin"/>
    <property type="match status" value="1"/>
</dbReference>
<proteinExistence type="inferred from homology"/>
<feature type="compositionally biased region" description="Basic and acidic residues" evidence="6">
    <location>
        <begin position="1"/>
        <end position="10"/>
    </location>
</feature>
<dbReference type="EMBL" id="QGGR01000011">
    <property type="protein sequence ID" value="PWK45257.1"/>
    <property type="molecule type" value="Genomic_DNA"/>
</dbReference>
<evidence type="ECO:0000259" key="7">
    <source>
        <dbReference type="Pfam" id="PF01212"/>
    </source>
</evidence>
<dbReference type="FunFam" id="3.40.640.10:FF:000030">
    <property type="entry name" value="Low-specificity L-threonine aldolase"/>
    <property type="match status" value="1"/>
</dbReference>
<dbReference type="GO" id="GO:0006545">
    <property type="term" value="P:glycine biosynthetic process"/>
    <property type="evidence" value="ECO:0007669"/>
    <property type="project" value="TreeGrafter"/>
</dbReference>
<dbReference type="OrthoDB" id="9774495at2"/>
<dbReference type="InterPro" id="IPR015422">
    <property type="entry name" value="PyrdxlP-dep_Trfase_small"/>
</dbReference>
<comment type="caution">
    <text evidence="8">The sequence shown here is derived from an EMBL/GenBank/DDBJ whole genome shotgun (WGS) entry which is preliminary data.</text>
</comment>
<dbReference type="PANTHER" id="PTHR48097">
    <property type="entry name" value="L-THREONINE ALDOLASE-RELATED"/>
    <property type="match status" value="1"/>
</dbReference>
<protein>
    <submittedName>
        <fullName evidence="8">L-threonine aldolase</fullName>
    </submittedName>
</protein>
<dbReference type="Gene3D" id="3.90.1150.10">
    <property type="entry name" value="Aspartate Aminotransferase, domain 1"/>
    <property type="match status" value="1"/>
</dbReference>
<dbReference type="Proteomes" id="UP000245697">
    <property type="component" value="Unassembled WGS sequence"/>
</dbReference>
<organism evidence="8 9">
    <name type="scientific">Actinoplanes xinjiangensis</name>
    <dbReference type="NCBI Taxonomy" id="512350"/>
    <lineage>
        <taxon>Bacteria</taxon>
        <taxon>Bacillati</taxon>
        <taxon>Actinomycetota</taxon>
        <taxon>Actinomycetes</taxon>
        <taxon>Micromonosporales</taxon>
        <taxon>Micromonosporaceae</taxon>
        <taxon>Actinoplanes</taxon>
    </lineage>
</organism>
<dbReference type="Gene3D" id="3.40.640.10">
    <property type="entry name" value="Type I PLP-dependent aspartate aminotransferase-like (Major domain)"/>
    <property type="match status" value="1"/>
</dbReference>
<name>A0A316FBM5_9ACTN</name>
<feature type="region of interest" description="Disordered" evidence="6">
    <location>
        <begin position="1"/>
        <end position="37"/>
    </location>
</feature>
<evidence type="ECO:0000256" key="1">
    <source>
        <dbReference type="ARBA" id="ARBA00001933"/>
    </source>
</evidence>
<dbReference type="RefSeq" id="WP_158319353.1">
    <property type="nucleotide sequence ID" value="NZ_BONA01000060.1"/>
</dbReference>
<dbReference type="SUPFAM" id="SSF53383">
    <property type="entry name" value="PLP-dependent transferases"/>
    <property type="match status" value="1"/>
</dbReference>
<keyword evidence="4" id="KW-0456">Lyase</keyword>
<evidence type="ECO:0000313" key="8">
    <source>
        <dbReference type="EMBL" id="PWK45257.1"/>
    </source>
</evidence>
<keyword evidence="9" id="KW-1185">Reference proteome</keyword>
<dbReference type="GO" id="GO:0006567">
    <property type="term" value="P:L-threonine catabolic process"/>
    <property type="evidence" value="ECO:0007669"/>
    <property type="project" value="TreeGrafter"/>
</dbReference>
<evidence type="ECO:0000256" key="6">
    <source>
        <dbReference type="SAM" id="MobiDB-lite"/>
    </source>
</evidence>
<dbReference type="PANTHER" id="PTHR48097:SF9">
    <property type="entry name" value="L-THREONINE ALDOLASE"/>
    <property type="match status" value="1"/>
</dbReference>
<keyword evidence="3" id="KW-0663">Pyridoxal phosphate</keyword>
<feature type="domain" description="Aromatic amino acid beta-eliminating lyase/threonine aldolase" evidence="7">
    <location>
        <begin position="7"/>
        <end position="292"/>
    </location>
</feature>
<evidence type="ECO:0000256" key="4">
    <source>
        <dbReference type="ARBA" id="ARBA00023239"/>
    </source>
</evidence>
<sequence length="382" mass="40572">MSLEPTDLRSDTMSPPTPAMAHAMTTADHGDDRYGESAATRALEEHCAAMFGKDAALFMPSATMSNQVALRVLAGRGREVLCEAGHHLNLVQAPAAADLAGVAINAVVTPDGLLRPETAAQAIDHRARWVPDHATTGLLWTENTLTSRGGRIHPLPLLTDLKRWSTRRGIAVYLDGSRIMHAVAATGIGPAAWGATNDAMALCFTKGLGAPMGSVLLGTTEFISAARRCRQWYGGAPRQSGPAAAAALWALRHNSARLAEDHANAAAFAAVLAESPYFGVTAPDTNIVHVDVSRLQCPAAGFAARAAEAGVRVLTCRGAEVRAVFDARTSRQRAVRAAECLLTLAARLTPHRVAPGRTRWWDRIGPAYPVTVAAQAYSRTWE</sequence>
<dbReference type="InterPro" id="IPR001597">
    <property type="entry name" value="ArAA_b-elim_lyase/Thr_aldolase"/>
</dbReference>
<evidence type="ECO:0000313" key="9">
    <source>
        <dbReference type="Proteomes" id="UP000245697"/>
    </source>
</evidence>
<comment type="similarity">
    <text evidence="2">Belongs to the threonine aldolase family.</text>
</comment>
<gene>
    <name evidence="8" type="ORF">BC793_111231</name>
</gene>
<dbReference type="GO" id="GO:0008732">
    <property type="term" value="F:L-allo-threonine aldolase activity"/>
    <property type="evidence" value="ECO:0007669"/>
    <property type="project" value="TreeGrafter"/>
</dbReference>
<dbReference type="AlphaFoldDB" id="A0A316FBM5"/>
<dbReference type="InterPro" id="IPR015424">
    <property type="entry name" value="PyrdxlP-dep_Trfase"/>
</dbReference>
<dbReference type="GO" id="GO:0005829">
    <property type="term" value="C:cytosol"/>
    <property type="evidence" value="ECO:0007669"/>
    <property type="project" value="TreeGrafter"/>
</dbReference>